<keyword evidence="1" id="KW-1133">Transmembrane helix</keyword>
<evidence type="ECO:0000256" key="1">
    <source>
        <dbReference type="SAM" id="Phobius"/>
    </source>
</evidence>
<dbReference type="HOGENOM" id="CLU_1632796_0_0_6"/>
<dbReference type="Proteomes" id="UP000002363">
    <property type="component" value="Plasmid pECL_A"/>
</dbReference>
<keyword evidence="2" id="KW-0614">Plasmid</keyword>
<dbReference type="RefSeq" id="WP_013087202.1">
    <property type="nucleotide sequence ID" value="NC_014107.1"/>
</dbReference>
<keyword evidence="1" id="KW-0812">Transmembrane</keyword>
<dbReference type="EMBL" id="CP001919">
    <property type="protein sequence ID" value="ADF64842.1"/>
    <property type="molecule type" value="Genomic_DNA"/>
</dbReference>
<evidence type="ECO:0000313" key="3">
    <source>
        <dbReference type="Proteomes" id="UP000002363"/>
    </source>
</evidence>
<reference evidence="2 3" key="1">
    <citation type="journal article" date="2010" name="J. Bacteriol.">
        <title>Complete genome sequence of Enterobacter cloacae subsp. cloacae type strain ATCC 13047.</title>
        <authorList>
            <person name="Ren Y."/>
            <person name="Ren Y."/>
            <person name="Zhou Z."/>
            <person name="Guo X."/>
            <person name="Li Y."/>
            <person name="Feng L."/>
            <person name="Wang L."/>
        </authorList>
    </citation>
    <scope>NUCLEOTIDE SEQUENCE [LARGE SCALE GENOMIC DNA]</scope>
    <source>
        <strain evidence="3">ATCC 13047 / DSM 30054 / NBRC 13535 / NCTC 10005 / WDCM 00083 / NCDC 279-56</strain>
        <plasmid evidence="2">pECL_A</plasmid>
    </source>
</reference>
<gene>
    <name evidence="2" type="ordered locus">ECL_A155</name>
</gene>
<dbReference type="PATRIC" id="fig|716541.4.peg.126"/>
<name>A0A0H3CTC8_ENTCC</name>
<keyword evidence="1" id="KW-0472">Membrane</keyword>
<accession>A0A0H3CTC8</accession>
<organism evidence="2 3">
    <name type="scientific">Enterobacter cloacae subsp. cloacae (strain ATCC 13047 / DSM 30054 / NBRC 13535 / NCTC 10005 / WDCM 00083 / NCDC 279-56)</name>
    <dbReference type="NCBI Taxonomy" id="716541"/>
    <lineage>
        <taxon>Bacteria</taxon>
        <taxon>Pseudomonadati</taxon>
        <taxon>Pseudomonadota</taxon>
        <taxon>Gammaproteobacteria</taxon>
        <taxon>Enterobacterales</taxon>
        <taxon>Enterobacteriaceae</taxon>
        <taxon>Enterobacter</taxon>
        <taxon>Enterobacter cloacae complex</taxon>
    </lineage>
</organism>
<feature type="transmembrane region" description="Helical" evidence="1">
    <location>
        <begin position="52"/>
        <end position="69"/>
    </location>
</feature>
<dbReference type="AlphaFoldDB" id="A0A0H3CTC8"/>
<dbReference type="KEGG" id="enc:ECL_A155"/>
<feature type="transmembrane region" description="Helical" evidence="1">
    <location>
        <begin position="29"/>
        <end position="46"/>
    </location>
</feature>
<geneLocation type="plasmid" evidence="2 3">
    <name>pECL_A</name>
</geneLocation>
<keyword evidence="3" id="KW-1185">Reference proteome</keyword>
<protein>
    <submittedName>
        <fullName evidence="2">Uncharacterized protein</fullName>
    </submittedName>
</protein>
<sequence length="162" mass="19419">MSYKTRLDVIEEDLNKWRAGKKIYKYRRFLMPTALALLPCSIFLYGVFHNKAVFVVLGFMLAFLLFRLFTGKEDTPDTWEDRINQALLSYSPMNQDAFEKLCRTVNEKRAIEPDDVAVWLKDEKEARALFRRQRDERQRYSFTKWLDKRESDQKAECNEEDK</sequence>
<evidence type="ECO:0000313" key="2">
    <source>
        <dbReference type="EMBL" id="ADF64842.1"/>
    </source>
</evidence>
<dbReference type="EnsemblBacteria" id="ADF64842">
    <property type="protein sequence ID" value="ADF64842"/>
    <property type="gene ID" value="ECL_A155"/>
</dbReference>
<proteinExistence type="predicted"/>